<feature type="domain" description="OmpR/PhoB-type" evidence="5">
    <location>
        <begin position="3"/>
        <end position="102"/>
    </location>
</feature>
<dbReference type="InterPro" id="IPR001867">
    <property type="entry name" value="OmpR/PhoB-type_DNA-bd"/>
</dbReference>
<feature type="DNA-binding region" description="OmpR/PhoB-type" evidence="2">
    <location>
        <begin position="3"/>
        <end position="102"/>
    </location>
</feature>
<dbReference type="RefSeq" id="WP_237870234.1">
    <property type="nucleotide sequence ID" value="NZ_JAKLTR010000003.1"/>
</dbReference>
<dbReference type="PROSITE" id="PS51755">
    <property type="entry name" value="OMPR_PHOB"/>
    <property type="match status" value="1"/>
</dbReference>
<comment type="caution">
    <text evidence="6">The sequence shown here is derived from an EMBL/GenBank/DDBJ whole genome shotgun (WGS) entry which is preliminary data.</text>
</comment>
<evidence type="ECO:0000313" key="6">
    <source>
        <dbReference type="EMBL" id="MCG2614126.1"/>
    </source>
</evidence>
<dbReference type="CDD" id="cd00383">
    <property type="entry name" value="trans_reg_C"/>
    <property type="match status" value="1"/>
</dbReference>
<evidence type="ECO:0000259" key="5">
    <source>
        <dbReference type="PROSITE" id="PS51755"/>
    </source>
</evidence>
<reference evidence="6" key="1">
    <citation type="submission" date="2022-01" db="EMBL/GenBank/DDBJ databases">
        <authorList>
            <person name="Jo J.-H."/>
            <person name="Im W.-T."/>
        </authorList>
    </citation>
    <scope>NUCLEOTIDE SEQUENCE</scope>
    <source>
        <strain evidence="6">NA20</strain>
    </source>
</reference>
<gene>
    <name evidence="6" type="ORF">LZZ85_07530</name>
</gene>
<dbReference type="InterPro" id="IPR036388">
    <property type="entry name" value="WH-like_DNA-bd_sf"/>
</dbReference>
<protein>
    <submittedName>
        <fullName evidence="6">Winged helix-turn-helix domain-containing protein</fullName>
    </submittedName>
</protein>
<evidence type="ECO:0000313" key="7">
    <source>
        <dbReference type="Proteomes" id="UP001165367"/>
    </source>
</evidence>
<keyword evidence="4" id="KW-1133">Transmembrane helix</keyword>
<dbReference type="SUPFAM" id="SSF46894">
    <property type="entry name" value="C-terminal effector domain of the bipartite response regulators"/>
    <property type="match status" value="1"/>
</dbReference>
<feature type="region of interest" description="Disordered" evidence="3">
    <location>
        <begin position="160"/>
        <end position="183"/>
    </location>
</feature>
<feature type="transmembrane region" description="Helical" evidence="4">
    <location>
        <begin position="134"/>
        <end position="152"/>
    </location>
</feature>
<evidence type="ECO:0000256" key="4">
    <source>
        <dbReference type="SAM" id="Phobius"/>
    </source>
</evidence>
<proteinExistence type="predicted"/>
<dbReference type="Gene3D" id="1.10.10.10">
    <property type="entry name" value="Winged helix-like DNA-binding domain superfamily/Winged helix DNA-binding domain"/>
    <property type="match status" value="1"/>
</dbReference>
<name>A0ABS9KP97_9BACT</name>
<keyword evidence="4" id="KW-0472">Membrane</keyword>
<keyword evidence="4" id="KW-0812">Transmembrane</keyword>
<evidence type="ECO:0000256" key="2">
    <source>
        <dbReference type="PROSITE-ProRule" id="PRU01091"/>
    </source>
</evidence>
<sequence>MQTQEILIDQRFVLMADKHLLVDRQTGTQSRLEPRFVKLLQMLAASAGQTVSRERIIREIWNDYGGADDGLNQAISFLRKILDDSGKERIKTIPKKGYLLQATVDIIAAPEERSFPETAQPLQTASQQSARRRIITSLIILALIIAALFFFGRNKTDGPDEYGEPAGTEIDTTYQYKEMKEPH</sequence>
<evidence type="ECO:0000256" key="3">
    <source>
        <dbReference type="SAM" id="MobiDB-lite"/>
    </source>
</evidence>
<dbReference type="SMART" id="SM00862">
    <property type="entry name" value="Trans_reg_C"/>
    <property type="match status" value="1"/>
</dbReference>
<dbReference type="Proteomes" id="UP001165367">
    <property type="component" value="Unassembled WGS sequence"/>
</dbReference>
<keyword evidence="1 2" id="KW-0238">DNA-binding</keyword>
<dbReference type="InterPro" id="IPR016032">
    <property type="entry name" value="Sig_transdc_resp-reg_C-effctor"/>
</dbReference>
<accession>A0ABS9KP97</accession>
<organism evidence="6 7">
    <name type="scientific">Terrimonas ginsenosidimutans</name>
    <dbReference type="NCBI Taxonomy" id="2908004"/>
    <lineage>
        <taxon>Bacteria</taxon>
        <taxon>Pseudomonadati</taxon>
        <taxon>Bacteroidota</taxon>
        <taxon>Chitinophagia</taxon>
        <taxon>Chitinophagales</taxon>
        <taxon>Chitinophagaceae</taxon>
        <taxon>Terrimonas</taxon>
    </lineage>
</organism>
<keyword evidence="7" id="KW-1185">Reference proteome</keyword>
<dbReference type="Pfam" id="PF00486">
    <property type="entry name" value="Trans_reg_C"/>
    <property type="match status" value="1"/>
</dbReference>
<evidence type="ECO:0000256" key="1">
    <source>
        <dbReference type="ARBA" id="ARBA00023125"/>
    </source>
</evidence>
<dbReference type="EMBL" id="JAKLTR010000003">
    <property type="protein sequence ID" value="MCG2614126.1"/>
    <property type="molecule type" value="Genomic_DNA"/>
</dbReference>